<dbReference type="PANTHER" id="PTHR33112">
    <property type="entry name" value="DOMAIN PROTEIN, PUTATIVE-RELATED"/>
    <property type="match status" value="1"/>
</dbReference>
<gene>
    <name evidence="2" type="ORF">BP5553_06380</name>
</gene>
<dbReference type="OrthoDB" id="3045089at2759"/>
<proteinExistence type="predicted"/>
<evidence type="ECO:0000313" key="3">
    <source>
        <dbReference type="Proteomes" id="UP000254866"/>
    </source>
</evidence>
<dbReference type="EMBL" id="NPIC01000005">
    <property type="protein sequence ID" value="RDL35768.1"/>
    <property type="molecule type" value="Genomic_DNA"/>
</dbReference>
<dbReference type="PANTHER" id="PTHR33112:SF8">
    <property type="entry name" value="HETEROKARYON INCOMPATIBILITY DOMAIN-CONTAINING PROTEIN"/>
    <property type="match status" value="1"/>
</dbReference>
<feature type="domain" description="Heterokaryon incompatibility" evidence="1">
    <location>
        <begin position="637"/>
        <end position="784"/>
    </location>
</feature>
<dbReference type="Pfam" id="PF06985">
    <property type="entry name" value="HET"/>
    <property type="match status" value="1"/>
</dbReference>
<organism evidence="2 3">
    <name type="scientific">Venustampulla echinocandica</name>
    <dbReference type="NCBI Taxonomy" id="2656787"/>
    <lineage>
        <taxon>Eukaryota</taxon>
        <taxon>Fungi</taxon>
        <taxon>Dikarya</taxon>
        <taxon>Ascomycota</taxon>
        <taxon>Pezizomycotina</taxon>
        <taxon>Leotiomycetes</taxon>
        <taxon>Helotiales</taxon>
        <taxon>Pleuroascaceae</taxon>
        <taxon>Venustampulla</taxon>
    </lineage>
</organism>
<evidence type="ECO:0000259" key="1">
    <source>
        <dbReference type="Pfam" id="PF06985"/>
    </source>
</evidence>
<evidence type="ECO:0000313" key="2">
    <source>
        <dbReference type="EMBL" id="RDL35768.1"/>
    </source>
</evidence>
<dbReference type="Proteomes" id="UP000254866">
    <property type="component" value="Unassembled WGS sequence"/>
</dbReference>
<accession>A0A370TJR4</accession>
<comment type="caution">
    <text evidence="2">The sequence shown here is derived from an EMBL/GenBank/DDBJ whole genome shotgun (WGS) entry which is preliminary data.</text>
</comment>
<dbReference type="STRING" id="2656787.A0A370TJR4"/>
<dbReference type="GeneID" id="43599229"/>
<reference evidence="2 3" key="1">
    <citation type="journal article" date="2018" name="IMA Fungus">
        <title>IMA Genome-F 9: Draft genome sequence of Annulohypoxylon stygium, Aspergillus mulundensis, Berkeleyomyces basicola (syn. Thielaviopsis basicola), Ceratocystis smalleyi, two Cercospora beticola strains, Coleophoma cylindrospora, Fusarium fracticaudum, Phialophora cf. hyalina, and Morchella septimelata.</title>
        <authorList>
            <person name="Wingfield B.D."/>
            <person name="Bills G.F."/>
            <person name="Dong Y."/>
            <person name="Huang W."/>
            <person name="Nel W.J."/>
            <person name="Swalarsk-Parry B.S."/>
            <person name="Vaghefi N."/>
            <person name="Wilken P.M."/>
            <person name="An Z."/>
            <person name="de Beer Z.W."/>
            <person name="De Vos L."/>
            <person name="Chen L."/>
            <person name="Duong T.A."/>
            <person name="Gao Y."/>
            <person name="Hammerbacher A."/>
            <person name="Kikkert J.R."/>
            <person name="Li Y."/>
            <person name="Li H."/>
            <person name="Li K."/>
            <person name="Li Q."/>
            <person name="Liu X."/>
            <person name="Ma X."/>
            <person name="Naidoo K."/>
            <person name="Pethybridge S.J."/>
            <person name="Sun J."/>
            <person name="Steenkamp E.T."/>
            <person name="van der Nest M.A."/>
            <person name="van Wyk S."/>
            <person name="Wingfield M.J."/>
            <person name="Xiong C."/>
            <person name="Yue Q."/>
            <person name="Zhang X."/>
        </authorList>
    </citation>
    <scope>NUCLEOTIDE SEQUENCE [LARGE SCALE GENOMIC DNA]</scope>
    <source>
        <strain evidence="2 3">BP 5553</strain>
    </source>
</reference>
<protein>
    <recommendedName>
        <fullName evidence="1">Heterokaryon incompatibility domain-containing protein</fullName>
    </recommendedName>
</protein>
<sequence>MSFGFSVGDFIALGSLIADIASSLREAGGSKSEYQEILRELEGLEHALSHLDKLQSGDACSTSIASIKYAALSCRRPLEQFLNKIKKYDSALGVWSKAGTIRSAADKLKWAYTQKDETRKLQIYLNIHVGTINILLAEHGLERMDIASERSERDQLQIRDRLENTQKVIERIHSSAQAQAQAVAVANSMLGKLFQTVSGEVITSLKSLAGIVSKVCISTQQIYKVVLEIKSAIDPGDMRWTYFQAPLIVEDALGFKFPVPSEYDYGLLDTIIKHRFLEGPGSLDVNLGNYELFYARDSSQVISAQVRLLPGTSITMAILVGRTGLSDQECPMSRCKSNRTTAAPGGGQICCECKVFFDKSSKKRRIFQDLSDSISQHSNKVRPGKRKSDFNHDARKRLKTSSGEVNVHSFKNVRWTVEYVPLKDVVGDQVVVTALADLFHAREFNRASSFFNTSDFLRVCTAKEEEIDLDRDVVYCQKTVRHINESADKGCNWCKCIQKAYMLDHATIEGFIDPDDGCTISLSRDSLYEPTPTGHNSYRLSLRHRNLASDSACRHLFAFTSHSTITASLVTARPRQAILDTPAAVQEMRTWLAECRLHDCCPLDNDVVLPTRVIEISPAASPDSPRILVTNGCQGQYAALSYCWGKRPYGHLQNSNLDKYTSRLDVLALPQTLREAIKVVKDLGIPYLWIDALCIIQDSDTDKQHEMATMQWIYKNALITIVVARSNDVTNGFLQPCHQLWTAYTIPFRVSSNLFGTVSFSAMEEIHHEESLEPINDRGWTLQEQILSTRSLYFASHTLQWRCSRGVQNLGGSLHLTRWLEKSIQDMKYGALYPFQSNLECWAEIVQNYSRRSMALLSDKLNGIAAVAQDFAPMLGPHYYAGIWGKSLLSQLLWSSYTNPPQPLAYRAPSWSWASRDGGVHMNIVASRLAEIDIEICSIVRVSMNLRVNTSPFGEIFSASIELRGQLRRACLQRSPQESIHDKMVLRLAWVDEGERASKDQRTLLTTEGFHLDNYDGLDLPTEVWGMPLMTNRDGIVSGLLLVPTVEDSYKRVGIFSNITLPLFDQLHEVEITIV</sequence>
<keyword evidence="3" id="KW-1185">Reference proteome</keyword>
<dbReference type="InterPro" id="IPR010730">
    <property type="entry name" value="HET"/>
</dbReference>
<dbReference type="RefSeq" id="XP_031868424.1">
    <property type="nucleotide sequence ID" value="XM_032015003.1"/>
</dbReference>
<dbReference type="AlphaFoldDB" id="A0A370TJR4"/>
<name>A0A370TJR4_9HELO</name>